<organism evidence="2 3">
    <name type="scientific">Acrocarpospora macrocephala</name>
    <dbReference type="NCBI Taxonomy" id="150177"/>
    <lineage>
        <taxon>Bacteria</taxon>
        <taxon>Bacillati</taxon>
        <taxon>Actinomycetota</taxon>
        <taxon>Actinomycetes</taxon>
        <taxon>Streptosporangiales</taxon>
        <taxon>Streptosporangiaceae</taxon>
        <taxon>Acrocarpospora</taxon>
    </lineage>
</organism>
<dbReference type="Proteomes" id="UP000331127">
    <property type="component" value="Unassembled WGS sequence"/>
</dbReference>
<protein>
    <recommendedName>
        <fullName evidence="4">Chaplin domain-containing protein</fullName>
    </recommendedName>
</protein>
<comment type="caution">
    <text evidence="2">The sequence shown here is derived from an EMBL/GenBank/DDBJ whole genome shotgun (WGS) entry which is preliminary data.</text>
</comment>
<evidence type="ECO:0000313" key="3">
    <source>
        <dbReference type="Proteomes" id="UP000331127"/>
    </source>
</evidence>
<sequence>MKFLGKMVLAIGFSIAASGVMVLAQTSVANAVVANPDPNWCDHRIKDLDMPEPETYPNGVPVGDKCPAF</sequence>
<evidence type="ECO:0008006" key="4">
    <source>
        <dbReference type="Google" id="ProtNLM"/>
    </source>
</evidence>
<dbReference type="OrthoDB" id="9852622at2"/>
<dbReference type="RefSeq" id="WP_155355436.1">
    <property type="nucleotide sequence ID" value="NZ_BAAAHL010000027.1"/>
</dbReference>
<keyword evidence="3" id="KW-1185">Reference proteome</keyword>
<accession>A0A5M3WMS0</accession>
<feature type="chain" id="PRO_5039643734" description="Chaplin domain-containing protein" evidence="1">
    <location>
        <begin position="32"/>
        <end position="69"/>
    </location>
</feature>
<reference evidence="2 3" key="1">
    <citation type="submission" date="2019-10" db="EMBL/GenBank/DDBJ databases">
        <title>Whole genome shotgun sequence of Acrocarpospora macrocephala NBRC 16266.</title>
        <authorList>
            <person name="Ichikawa N."/>
            <person name="Kimura A."/>
            <person name="Kitahashi Y."/>
            <person name="Komaki H."/>
            <person name="Oguchi A."/>
        </authorList>
    </citation>
    <scope>NUCLEOTIDE SEQUENCE [LARGE SCALE GENOMIC DNA]</scope>
    <source>
        <strain evidence="2 3">NBRC 16266</strain>
    </source>
</reference>
<dbReference type="AlphaFoldDB" id="A0A5M3WMS0"/>
<gene>
    <name evidence="2" type="ORF">Amac_035320</name>
</gene>
<feature type="signal peptide" evidence="1">
    <location>
        <begin position="1"/>
        <end position="31"/>
    </location>
</feature>
<proteinExistence type="predicted"/>
<name>A0A5M3WMS0_9ACTN</name>
<evidence type="ECO:0000256" key="1">
    <source>
        <dbReference type="SAM" id="SignalP"/>
    </source>
</evidence>
<keyword evidence="1" id="KW-0732">Signal</keyword>
<dbReference type="EMBL" id="BLAE01000018">
    <property type="protein sequence ID" value="GES09936.1"/>
    <property type="molecule type" value="Genomic_DNA"/>
</dbReference>
<evidence type="ECO:0000313" key="2">
    <source>
        <dbReference type="EMBL" id="GES09936.1"/>
    </source>
</evidence>